<evidence type="ECO:0000256" key="5">
    <source>
        <dbReference type="ARBA" id="ARBA00022840"/>
    </source>
</evidence>
<dbReference type="Gene3D" id="1.10.8.60">
    <property type="match status" value="2"/>
</dbReference>
<dbReference type="GO" id="GO:0016887">
    <property type="term" value="F:ATP hydrolysis activity"/>
    <property type="evidence" value="ECO:0000318"/>
    <property type="project" value="GO_Central"/>
</dbReference>
<evidence type="ECO:0000313" key="7">
    <source>
        <dbReference type="EMBL" id="EGC39638.1"/>
    </source>
</evidence>
<keyword evidence="4" id="KW-0547">Nucleotide-binding</keyword>
<dbReference type="InterPro" id="IPR041569">
    <property type="entry name" value="AAA_lid_3"/>
</dbReference>
<dbReference type="SUPFAM" id="SSF50692">
    <property type="entry name" value="ADC-like"/>
    <property type="match status" value="1"/>
</dbReference>
<evidence type="ECO:0000313" key="8">
    <source>
        <dbReference type="Proteomes" id="UP000001064"/>
    </source>
</evidence>
<protein>
    <recommendedName>
        <fullName evidence="6">AAA+ ATPase domain-containing protein</fullName>
    </recommendedName>
</protein>
<dbReference type="InParanoid" id="F0Z8U8"/>
<evidence type="ECO:0000256" key="1">
    <source>
        <dbReference type="ARBA" id="ARBA00004496"/>
    </source>
</evidence>
<keyword evidence="2" id="KW-0963">Cytoplasm</keyword>
<dbReference type="EMBL" id="GL870954">
    <property type="protein sequence ID" value="EGC39638.1"/>
    <property type="molecule type" value="Genomic_DNA"/>
</dbReference>
<dbReference type="STRING" id="5786.F0Z8U8"/>
<dbReference type="GO" id="GO:0005737">
    <property type="term" value="C:cytoplasm"/>
    <property type="evidence" value="ECO:0000318"/>
    <property type="project" value="GO_Central"/>
</dbReference>
<dbReference type="VEuPathDB" id="AmoebaDB:DICPUDRAFT_147573"/>
<dbReference type="GeneID" id="10509734"/>
<dbReference type="AlphaFoldDB" id="F0Z8U8"/>
<reference evidence="8" key="1">
    <citation type="journal article" date="2011" name="Genome Biol.">
        <title>Comparative genomics of the social amoebae Dictyostelium discoideum and Dictyostelium purpureum.</title>
        <authorList>
            <consortium name="US DOE Joint Genome Institute (JGI-PGF)"/>
            <person name="Sucgang R."/>
            <person name="Kuo A."/>
            <person name="Tian X."/>
            <person name="Salerno W."/>
            <person name="Parikh A."/>
            <person name="Feasley C.L."/>
            <person name="Dalin E."/>
            <person name="Tu H."/>
            <person name="Huang E."/>
            <person name="Barry K."/>
            <person name="Lindquist E."/>
            <person name="Shapiro H."/>
            <person name="Bruce D."/>
            <person name="Schmutz J."/>
            <person name="Salamov A."/>
            <person name="Fey P."/>
            <person name="Gaudet P."/>
            <person name="Anjard C."/>
            <person name="Babu M.M."/>
            <person name="Basu S."/>
            <person name="Bushmanova Y."/>
            <person name="van der Wel H."/>
            <person name="Katoh-Kurasawa M."/>
            <person name="Dinh C."/>
            <person name="Coutinho P.M."/>
            <person name="Saito T."/>
            <person name="Elias M."/>
            <person name="Schaap P."/>
            <person name="Kay R.R."/>
            <person name="Henrissat B."/>
            <person name="Eichinger L."/>
            <person name="Rivero F."/>
            <person name="Putnam N.H."/>
            <person name="West C.M."/>
            <person name="Loomis W.F."/>
            <person name="Chisholm R.L."/>
            <person name="Shaulsky G."/>
            <person name="Strassmann J.E."/>
            <person name="Queller D.C."/>
            <person name="Kuspa A."/>
            <person name="Grigoriev I.V."/>
        </authorList>
    </citation>
    <scope>NUCLEOTIDE SEQUENCE [LARGE SCALE GENOMIC DNA]</scope>
    <source>
        <strain evidence="8">QSDP1</strain>
    </source>
</reference>
<dbReference type="SUPFAM" id="SSF52540">
    <property type="entry name" value="P-loop containing nucleoside triphosphate hydrolases"/>
    <property type="match status" value="2"/>
</dbReference>
<dbReference type="PANTHER" id="PTHR23077">
    <property type="entry name" value="AAA-FAMILY ATPASE"/>
    <property type="match status" value="1"/>
</dbReference>
<dbReference type="PANTHER" id="PTHR23077:SF27">
    <property type="entry name" value="ATPASE FAMILY GENE 2 PROTEIN HOMOLOG A"/>
    <property type="match status" value="1"/>
</dbReference>
<dbReference type="CDD" id="cd19511">
    <property type="entry name" value="RecA-like_CDC48_r2-like"/>
    <property type="match status" value="1"/>
</dbReference>
<dbReference type="eggNOG" id="KOG0730">
    <property type="taxonomic scope" value="Eukaryota"/>
</dbReference>
<keyword evidence="3" id="KW-0677">Repeat</keyword>
<feature type="domain" description="AAA+ ATPase" evidence="6">
    <location>
        <begin position="620"/>
        <end position="756"/>
    </location>
</feature>
<proteinExistence type="predicted"/>
<dbReference type="FunFam" id="3.40.50.300:FF:003455">
    <property type="entry name" value="Nuclear vcp-like-like protein"/>
    <property type="match status" value="1"/>
</dbReference>
<dbReference type="FunFam" id="3.40.50.300:FF:000567">
    <property type="entry name" value="ATPase, AAA family protein"/>
    <property type="match status" value="1"/>
</dbReference>
<dbReference type="InterPro" id="IPR050168">
    <property type="entry name" value="AAA_ATPase_domain"/>
</dbReference>
<dbReference type="FunFam" id="1.10.8.60:FF:000069">
    <property type="entry name" value="spermatogenesis-associated protein 5 isoform X1"/>
    <property type="match status" value="1"/>
</dbReference>
<gene>
    <name evidence="7" type="ORF">DICPUDRAFT_147573</name>
</gene>
<dbReference type="Pfam" id="PF17862">
    <property type="entry name" value="AAA_lid_3"/>
    <property type="match status" value="2"/>
</dbReference>
<dbReference type="InterPro" id="IPR003593">
    <property type="entry name" value="AAA+_ATPase"/>
</dbReference>
<dbReference type="InterPro" id="IPR009010">
    <property type="entry name" value="Asp_de-COase-like_dom_sf"/>
</dbReference>
<evidence type="ECO:0000256" key="2">
    <source>
        <dbReference type="ARBA" id="ARBA00022490"/>
    </source>
</evidence>
<feature type="domain" description="AAA+ ATPase" evidence="6">
    <location>
        <begin position="328"/>
        <end position="477"/>
    </location>
</feature>
<dbReference type="RefSeq" id="XP_003283859.1">
    <property type="nucleotide sequence ID" value="XM_003283811.1"/>
</dbReference>
<dbReference type="Gene3D" id="3.40.50.300">
    <property type="entry name" value="P-loop containing nucleotide triphosphate hydrolases"/>
    <property type="match status" value="2"/>
</dbReference>
<keyword evidence="5" id="KW-0067">ATP-binding</keyword>
<dbReference type="CDD" id="cd19503">
    <property type="entry name" value="RecA-like_CDC48_NLV2_r1-like"/>
    <property type="match status" value="1"/>
</dbReference>
<dbReference type="FunFam" id="1.10.8.60:FF:000300">
    <property type="entry name" value="Transitional endoplasmic reticulum ATPase TER94-like Protein"/>
    <property type="match status" value="1"/>
</dbReference>
<organism evidence="7 8">
    <name type="scientific">Dictyostelium purpureum</name>
    <name type="common">Slime mold</name>
    <dbReference type="NCBI Taxonomy" id="5786"/>
    <lineage>
        <taxon>Eukaryota</taxon>
        <taxon>Amoebozoa</taxon>
        <taxon>Evosea</taxon>
        <taxon>Eumycetozoa</taxon>
        <taxon>Dictyostelia</taxon>
        <taxon>Dictyosteliales</taxon>
        <taxon>Dictyosteliaceae</taxon>
        <taxon>Dictyostelium</taxon>
    </lineage>
</organism>
<accession>F0Z8U8</accession>
<dbReference type="Pfam" id="PF00004">
    <property type="entry name" value="AAA"/>
    <property type="match status" value="2"/>
</dbReference>
<keyword evidence="8" id="KW-1185">Reference proteome</keyword>
<dbReference type="InterPro" id="IPR003959">
    <property type="entry name" value="ATPase_AAA_core"/>
</dbReference>
<comment type="subcellular location">
    <subcellularLocation>
        <location evidence="1">Cytoplasm</location>
    </subcellularLocation>
</comment>
<dbReference type="GO" id="GO:0042273">
    <property type="term" value="P:ribosomal large subunit biogenesis"/>
    <property type="evidence" value="ECO:0000318"/>
    <property type="project" value="GO_Central"/>
</dbReference>
<dbReference type="SMART" id="SM00382">
    <property type="entry name" value="AAA"/>
    <property type="match status" value="2"/>
</dbReference>
<dbReference type="InterPro" id="IPR003960">
    <property type="entry name" value="ATPase_AAA_CS"/>
</dbReference>
<dbReference type="Proteomes" id="UP000001064">
    <property type="component" value="Unassembled WGS sequence"/>
</dbReference>
<evidence type="ECO:0000256" key="3">
    <source>
        <dbReference type="ARBA" id="ARBA00022737"/>
    </source>
</evidence>
<name>F0Z8U8_DICPU</name>
<dbReference type="FunCoup" id="F0Z8U8">
    <property type="interactions" value="348"/>
</dbReference>
<sequence length="851" mass="95880">MASSNTPLKLIVDDQPSNSISKKTSVANLSYRFMQNNDITIGDIIYIVSVNNKDNISNTNNKSDELPWEYFNNNNDNNDNSENDCYCSIMTAWPSQKLSHTHIQLDSIQRENCNVKIGDSVYLYKTPHQIINIESSNKPTTVNLDCDEIQIQCETPSHQKYVSQLFSFGMLQPLVLSQITGRFFIKNNIFTINISNNLIKFKIINLINNNYNSNSNSNNKKNDDNDLNIDFNKLNLNDSDNNNNNNKDFIKSIFRIYNKTNIKLINQKNTINNNTNNNNVNNNNNNIKNKDLNYELIGGLDNQVKQIREIIELSFYKSKLLNSFGIKPPKGILLYGPPGTGKTLLARIVSNQTNATLFTINGADILDKFYGMTEKTLLNIFKEASRKAPSIIFIDELDALCPKREENSSEVEKRVVGSLLTLMDGIAIGGGNEENEEENENKNKVIVIGCTNRPDSIDSALRRPGRFDNEIEISIPNQQGREQILKIFLSKIPNQLNEKEINFISSKTHGFVGADIESLCKEASLKCFNRIKNENLSLFLNNENNNGLNSILELIKVSMEDMLLALNQVKPSSMREVVVEIPKVYWNDIGGQEHIKQKLKEAIEWPLKHPESFIRMGIKPPKGILLYGPPGCSKTLLAKALATESGLNFIAVKGPELLSKWVGESERAVRDIFKKARQNAPSILFFDEIDGLAISRSGEGSGAVERVVSQLLTEMDGIQPLTNVTIIGATNRPDIIDKAILRAGRIDRILYISPPDFDARKEIFNIHLKKVPHSNDINVEELSNLTDGYSGAEVTSICREASICAMKQDLNAKQIEMNHFIQAISNVKKGITKEMLNFYKQYQENSNLQVL</sequence>
<evidence type="ECO:0000259" key="6">
    <source>
        <dbReference type="SMART" id="SM00382"/>
    </source>
</evidence>
<dbReference type="InterPro" id="IPR027417">
    <property type="entry name" value="P-loop_NTPase"/>
</dbReference>
<dbReference type="KEGG" id="dpp:DICPUDRAFT_147573"/>
<dbReference type="PROSITE" id="PS00674">
    <property type="entry name" value="AAA"/>
    <property type="match status" value="2"/>
</dbReference>
<dbReference type="OMA" id="YYYFGKK"/>
<evidence type="ECO:0000256" key="4">
    <source>
        <dbReference type="ARBA" id="ARBA00022741"/>
    </source>
</evidence>
<dbReference type="OrthoDB" id="27435at2759"/>
<dbReference type="GO" id="GO:0005524">
    <property type="term" value="F:ATP binding"/>
    <property type="evidence" value="ECO:0007669"/>
    <property type="project" value="UniProtKB-KW"/>
</dbReference>